<dbReference type="InterPro" id="IPR013766">
    <property type="entry name" value="Thioredoxin_domain"/>
</dbReference>
<gene>
    <name evidence="12" type="ORF">LCGC14_2650560</name>
</gene>
<evidence type="ECO:0000256" key="1">
    <source>
        <dbReference type="ARBA" id="ARBA00011245"/>
    </source>
</evidence>
<reference evidence="12" key="1">
    <citation type="journal article" date="2015" name="Nature">
        <title>Complex archaea that bridge the gap between prokaryotes and eukaryotes.</title>
        <authorList>
            <person name="Spang A."/>
            <person name="Saw J.H."/>
            <person name="Jorgensen S.L."/>
            <person name="Zaremba-Niedzwiedzka K."/>
            <person name="Martijn J."/>
            <person name="Lind A.E."/>
            <person name="van Eijk R."/>
            <person name="Schleper C."/>
            <person name="Guy L."/>
            <person name="Ettema T.J."/>
        </authorList>
    </citation>
    <scope>NUCLEOTIDE SEQUENCE</scope>
</reference>
<evidence type="ECO:0000256" key="7">
    <source>
        <dbReference type="ARBA" id="ARBA00023284"/>
    </source>
</evidence>
<dbReference type="GO" id="GO:0008379">
    <property type="term" value="F:thioredoxin peroxidase activity"/>
    <property type="evidence" value="ECO:0007669"/>
    <property type="project" value="TreeGrafter"/>
</dbReference>
<proteinExistence type="inferred from homology"/>
<dbReference type="Pfam" id="PF00578">
    <property type="entry name" value="AhpC-TSA"/>
    <property type="match status" value="1"/>
</dbReference>
<evidence type="ECO:0000256" key="3">
    <source>
        <dbReference type="ARBA" id="ARBA00022559"/>
    </source>
</evidence>
<dbReference type="CDD" id="cd03017">
    <property type="entry name" value="PRX_BCP"/>
    <property type="match status" value="1"/>
</dbReference>
<keyword evidence="3" id="KW-0575">Peroxidase</keyword>
<dbReference type="PANTHER" id="PTHR42801:SF4">
    <property type="entry name" value="AHPC_TSA FAMILY PROTEIN"/>
    <property type="match status" value="1"/>
</dbReference>
<evidence type="ECO:0000256" key="9">
    <source>
        <dbReference type="ARBA" id="ARBA00038489"/>
    </source>
</evidence>
<protein>
    <recommendedName>
        <fullName evidence="2">thioredoxin-dependent peroxiredoxin</fullName>
        <ecNumber evidence="2">1.11.1.24</ecNumber>
    </recommendedName>
    <alternativeName>
        <fullName evidence="8">Thioredoxin peroxidase</fullName>
    </alternativeName>
</protein>
<dbReference type="AlphaFoldDB" id="A0A0F9CLY0"/>
<evidence type="ECO:0000313" key="12">
    <source>
        <dbReference type="EMBL" id="KKK97656.1"/>
    </source>
</evidence>
<comment type="caution">
    <text evidence="12">The sequence shown here is derived from an EMBL/GenBank/DDBJ whole genome shotgun (WGS) entry which is preliminary data.</text>
</comment>
<keyword evidence="6" id="KW-1015">Disulfide bond</keyword>
<dbReference type="InterPro" id="IPR000866">
    <property type="entry name" value="AhpC/TSA"/>
</dbReference>
<comment type="catalytic activity">
    <reaction evidence="10">
        <text>a hydroperoxide + [thioredoxin]-dithiol = an alcohol + [thioredoxin]-disulfide + H2O</text>
        <dbReference type="Rhea" id="RHEA:62620"/>
        <dbReference type="Rhea" id="RHEA-COMP:10698"/>
        <dbReference type="Rhea" id="RHEA-COMP:10700"/>
        <dbReference type="ChEBI" id="CHEBI:15377"/>
        <dbReference type="ChEBI" id="CHEBI:29950"/>
        <dbReference type="ChEBI" id="CHEBI:30879"/>
        <dbReference type="ChEBI" id="CHEBI:35924"/>
        <dbReference type="ChEBI" id="CHEBI:50058"/>
        <dbReference type="EC" id="1.11.1.24"/>
    </reaction>
</comment>
<name>A0A0F9CLY0_9ZZZZ</name>
<comment type="subunit">
    <text evidence="1">Monomer.</text>
</comment>
<dbReference type="PANTHER" id="PTHR42801">
    <property type="entry name" value="THIOREDOXIN-DEPENDENT PEROXIDE REDUCTASE"/>
    <property type="match status" value="1"/>
</dbReference>
<organism evidence="12">
    <name type="scientific">marine sediment metagenome</name>
    <dbReference type="NCBI Taxonomy" id="412755"/>
    <lineage>
        <taxon>unclassified sequences</taxon>
        <taxon>metagenomes</taxon>
        <taxon>ecological metagenomes</taxon>
    </lineage>
</organism>
<sequence>MQEGDKAPNFELTAHDGSMINLDSFLDKKNVVLCFYPKNHLFACPSKRVFKMAKSVISSYPDILSTDSVLFAISIDTVDAQKKFVDEYEIPYQHLSDTGKDTCKKYAGLNIAGLAKRSTFVVDKKGIIRKIFRDIDVENHGKEISELLKQLN</sequence>
<evidence type="ECO:0000256" key="4">
    <source>
        <dbReference type="ARBA" id="ARBA00022862"/>
    </source>
</evidence>
<evidence type="ECO:0000256" key="5">
    <source>
        <dbReference type="ARBA" id="ARBA00023002"/>
    </source>
</evidence>
<dbReference type="GO" id="GO:0045454">
    <property type="term" value="P:cell redox homeostasis"/>
    <property type="evidence" value="ECO:0007669"/>
    <property type="project" value="TreeGrafter"/>
</dbReference>
<evidence type="ECO:0000256" key="2">
    <source>
        <dbReference type="ARBA" id="ARBA00013017"/>
    </source>
</evidence>
<feature type="domain" description="Thioredoxin" evidence="11">
    <location>
        <begin position="1"/>
        <end position="152"/>
    </location>
</feature>
<dbReference type="Gene3D" id="3.40.30.10">
    <property type="entry name" value="Glutaredoxin"/>
    <property type="match status" value="1"/>
</dbReference>
<keyword evidence="5" id="KW-0560">Oxidoreductase</keyword>
<dbReference type="InterPro" id="IPR050924">
    <property type="entry name" value="Peroxiredoxin_BCP/PrxQ"/>
</dbReference>
<dbReference type="PROSITE" id="PS51352">
    <property type="entry name" value="THIOREDOXIN_2"/>
    <property type="match status" value="1"/>
</dbReference>
<keyword evidence="7" id="KW-0676">Redox-active center</keyword>
<dbReference type="PIRSF" id="PIRSF000239">
    <property type="entry name" value="AHPC"/>
    <property type="match status" value="1"/>
</dbReference>
<comment type="similarity">
    <text evidence="9">Belongs to the peroxiredoxin family. BCP/PrxQ subfamily.</text>
</comment>
<dbReference type="EC" id="1.11.1.24" evidence="2"/>
<keyword evidence="4" id="KW-0049">Antioxidant</keyword>
<evidence type="ECO:0000259" key="11">
    <source>
        <dbReference type="PROSITE" id="PS51352"/>
    </source>
</evidence>
<evidence type="ECO:0000256" key="6">
    <source>
        <dbReference type="ARBA" id="ARBA00023157"/>
    </source>
</evidence>
<dbReference type="GO" id="GO:0005737">
    <property type="term" value="C:cytoplasm"/>
    <property type="evidence" value="ECO:0007669"/>
    <property type="project" value="TreeGrafter"/>
</dbReference>
<dbReference type="SUPFAM" id="SSF52833">
    <property type="entry name" value="Thioredoxin-like"/>
    <property type="match status" value="1"/>
</dbReference>
<evidence type="ECO:0000256" key="8">
    <source>
        <dbReference type="ARBA" id="ARBA00032824"/>
    </source>
</evidence>
<dbReference type="InterPro" id="IPR036249">
    <property type="entry name" value="Thioredoxin-like_sf"/>
</dbReference>
<dbReference type="InterPro" id="IPR024706">
    <property type="entry name" value="Peroxiredoxin_AhpC-typ"/>
</dbReference>
<dbReference type="EMBL" id="LAZR01045954">
    <property type="protein sequence ID" value="KKK97656.1"/>
    <property type="molecule type" value="Genomic_DNA"/>
</dbReference>
<evidence type="ECO:0000256" key="10">
    <source>
        <dbReference type="ARBA" id="ARBA00049091"/>
    </source>
</evidence>
<accession>A0A0F9CLY0</accession>
<dbReference type="GO" id="GO:0034599">
    <property type="term" value="P:cellular response to oxidative stress"/>
    <property type="evidence" value="ECO:0007669"/>
    <property type="project" value="TreeGrafter"/>
</dbReference>